<proteinExistence type="predicted"/>
<sequence>MDNDDDALLLMSLDAAAKYSRSALDASNALRDAFFKLSAAKRSVATDVLSSLSFKEVFDATTGVSIVGKEFHLRKNWDQERDNNTTLQQEKRLAERTSSDATKAAALRNRKPKSSSTSVHDEAPPPHDRATTPSPPSTLPTPVFWFAPMPSQDLRAAQLQFSRVLEQYVHAATLARQTTDAVRAVNPIN</sequence>
<protein>
    <recommendedName>
        <fullName evidence="1">Vacuolar ATPase assembly protein VMA22</fullName>
    </recommendedName>
</protein>
<feature type="compositionally biased region" description="Basic and acidic residues" evidence="2">
    <location>
        <begin position="82"/>
        <end position="98"/>
    </location>
</feature>
<dbReference type="GO" id="GO:0051082">
    <property type="term" value="F:unfolded protein binding"/>
    <property type="evidence" value="ECO:0007669"/>
    <property type="project" value="TreeGrafter"/>
</dbReference>
<dbReference type="OrthoDB" id="408631at2759"/>
<dbReference type="GeneID" id="20818239"/>
<dbReference type="VEuPathDB" id="FungiDB:H257_16243"/>
<name>W4FLU8_APHAT</name>
<dbReference type="InterPro" id="IPR040357">
    <property type="entry name" value="Vma22/CCDC115"/>
</dbReference>
<feature type="region of interest" description="Disordered" evidence="2">
    <location>
        <begin position="82"/>
        <end position="141"/>
    </location>
</feature>
<feature type="compositionally biased region" description="Basic and acidic residues" evidence="2">
    <location>
        <begin position="119"/>
        <end position="130"/>
    </location>
</feature>
<accession>W4FLU8</accession>
<dbReference type="AlphaFoldDB" id="W4FLU8"/>
<evidence type="ECO:0000313" key="3">
    <source>
        <dbReference type="EMBL" id="ETV67653.1"/>
    </source>
</evidence>
<dbReference type="RefSeq" id="XP_009842910.1">
    <property type="nucleotide sequence ID" value="XM_009844608.1"/>
</dbReference>
<reference evidence="3" key="1">
    <citation type="submission" date="2013-12" db="EMBL/GenBank/DDBJ databases">
        <title>The Genome Sequence of Aphanomyces astaci APO3.</title>
        <authorList>
            <consortium name="The Broad Institute Genomics Platform"/>
            <person name="Russ C."/>
            <person name="Tyler B."/>
            <person name="van West P."/>
            <person name="Dieguez-Uribeondo J."/>
            <person name="Young S.K."/>
            <person name="Zeng Q."/>
            <person name="Gargeya S."/>
            <person name="Fitzgerald M."/>
            <person name="Abouelleil A."/>
            <person name="Alvarado L."/>
            <person name="Chapman S.B."/>
            <person name="Gainer-Dewar J."/>
            <person name="Goldberg J."/>
            <person name="Griggs A."/>
            <person name="Gujja S."/>
            <person name="Hansen M."/>
            <person name="Howarth C."/>
            <person name="Imamovic A."/>
            <person name="Ireland A."/>
            <person name="Larimer J."/>
            <person name="McCowan C."/>
            <person name="Murphy C."/>
            <person name="Pearson M."/>
            <person name="Poon T.W."/>
            <person name="Priest M."/>
            <person name="Roberts A."/>
            <person name="Saif S."/>
            <person name="Shea T."/>
            <person name="Sykes S."/>
            <person name="Wortman J."/>
            <person name="Nusbaum C."/>
            <person name="Birren B."/>
        </authorList>
    </citation>
    <scope>NUCLEOTIDE SEQUENCE [LARGE SCALE GENOMIC DNA]</scope>
    <source>
        <strain evidence="3">APO3</strain>
    </source>
</reference>
<dbReference type="STRING" id="112090.W4FLU8"/>
<evidence type="ECO:0000256" key="1">
    <source>
        <dbReference type="ARBA" id="ARBA00093634"/>
    </source>
</evidence>
<dbReference type="PANTHER" id="PTHR31996">
    <property type="entry name" value="COILED-COIL DOMAIN-CONTAINING PROTEIN 115"/>
    <property type="match status" value="1"/>
</dbReference>
<organism evidence="3">
    <name type="scientific">Aphanomyces astaci</name>
    <name type="common">Crayfish plague agent</name>
    <dbReference type="NCBI Taxonomy" id="112090"/>
    <lineage>
        <taxon>Eukaryota</taxon>
        <taxon>Sar</taxon>
        <taxon>Stramenopiles</taxon>
        <taxon>Oomycota</taxon>
        <taxon>Saprolegniomycetes</taxon>
        <taxon>Saprolegniales</taxon>
        <taxon>Verrucalvaceae</taxon>
        <taxon>Aphanomyces</taxon>
    </lineage>
</organism>
<evidence type="ECO:0000256" key="2">
    <source>
        <dbReference type="SAM" id="MobiDB-lite"/>
    </source>
</evidence>
<gene>
    <name evidence="3" type="ORF">H257_16243</name>
</gene>
<dbReference type="GO" id="GO:0070072">
    <property type="term" value="P:vacuolar proton-transporting V-type ATPase complex assembly"/>
    <property type="evidence" value="ECO:0007669"/>
    <property type="project" value="InterPro"/>
</dbReference>
<dbReference type="EMBL" id="KI913195">
    <property type="protein sequence ID" value="ETV67653.1"/>
    <property type="molecule type" value="Genomic_DNA"/>
</dbReference>
<dbReference type="PANTHER" id="PTHR31996:SF2">
    <property type="entry name" value="COILED-COIL DOMAIN-CONTAINING PROTEIN 115"/>
    <property type="match status" value="1"/>
</dbReference>